<dbReference type="Proteomes" id="UP000265520">
    <property type="component" value="Unassembled WGS sequence"/>
</dbReference>
<protein>
    <submittedName>
        <fullName evidence="1">Uncharacterized protein</fullName>
    </submittedName>
</protein>
<evidence type="ECO:0000313" key="2">
    <source>
        <dbReference type="Proteomes" id="UP000265520"/>
    </source>
</evidence>
<sequence>MLIRVRLPVINPELGRFLKSGRNGCPHDLLREGGSESLHRRCRVENGEEMCYRAEVSDFDALGFLDFCSKTALVWPLVPVLAGSEDV</sequence>
<organism evidence="1 2">
    <name type="scientific">Trifolium medium</name>
    <dbReference type="NCBI Taxonomy" id="97028"/>
    <lineage>
        <taxon>Eukaryota</taxon>
        <taxon>Viridiplantae</taxon>
        <taxon>Streptophyta</taxon>
        <taxon>Embryophyta</taxon>
        <taxon>Tracheophyta</taxon>
        <taxon>Spermatophyta</taxon>
        <taxon>Magnoliopsida</taxon>
        <taxon>eudicotyledons</taxon>
        <taxon>Gunneridae</taxon>
        <taxon>Pentapetalae</taxon>
        <taxon>rosids</taxon>
        <taxon>fabids</taxon>
        <taxon>Fabales</taxon>
        <taxon>Fabaceae</taxon>
        <taxon>Papilionoideae</taxon>
        <taxon>50 kb inversion clade</taxon>
        <taxon>NPAAA clade</taxon>
        <taxon>Hologalegina</taxon>
        <taxon>IRL clade</taxon>
        <taxon>Trifolieae</taxon>
        <taxon>Trifolium</taxon>
    </lineage>
</organism>
<reference evidence="1 2" key="1">
    <citation type="journal article" date="2018" name="Front. Plant Sci.">
        <title>Red Clover (Trifolium pratense) and Zigzag Clover (T. medium) - A Picture of Genomic Similarities and Differences.</title>
        <authorList>
            <person name="Dluhosova J."/>
            <person name="Istvanek J."/>
            <person name="Nedelnik J."/>
            <person name="Repkova J."/>
        </authorList>
    </citation>
    <scope>NUCLEOTIDE SEQUENCE [LARGE SCALE GENOMIC DNA]</scope>
    <source>
        <strain evidence="2">cv. 10/8</strain>
        <tissue evidence="1">Leaf</tissue>
    </source>
</reference>
<name>A0A392SN99_9FABA</name>
<feature type="non-terminal residue" evidence="1">
    <location>
        <position position="87"/>
    </location>
</feature>
<comment type="caution">
    <text evidence="1">The sequence shown here is derived from an EMBL/GenBank/DDBJ whole genome shotgun (WGS) entry which is preliminary data.</text>
</comment>
<accession>A0A392SN99</accession>
<evidence type="ECO:0000313" key="1">
    <source>
        <dbReference type="EMBL" id="MCI49877.1"/>
    </source>
</evidence>
<proteinExistence type="predicted"/>
<dbReference type="AlphaFoldDB" id="A0A392SN99"/>
<dbReference type="EMBL" id="LXQA010408058">
    <property type="protein sequence ID" value="MCI49877.1"/>
    <property type="molecule type" value="Genomic_DNA"/>
</dbReference>
<keyword evidence="2" id="KW-1185">Reference proteome</keyword>